<evidence type="ECO:0000256" key="1">
    <source>
        <dbReference type="SAM" id="MobiDB-lite"/>
    </source>
</evidence>
<reference evidence="2" key="2">
    <citation type="submission" date="2023-07" db="EMBL/GenBank/DDBJ databases">
        <authorList>
            <consortium name="Lawrence Berkeley National Laboratory"/>
            <person name="Haridas S."/>
            <person name="Hensen N."/>
            <person name="Bonometti L."/>
            <person name="Westerberg I."/>
            <person name="Brannstrom I.O."/>
            <person name="Guillou S."/>
            <person name="Cros-Aarteil S."/>
            <person name="Calhoun S."/>
            <person name="Kuo A."/>
            <person name="Mondo S."/>
            <person name="Pangilinan J."/>
            <person name="Riley R."/>
            <person name="LaButti K."/>
            <person name="Andreopoulos B."/>
            <person name="Lipzen A."/>
            <person name="Chen C."/>
            <person name="Yanf M."/>
            <person name="Daum C."/>
            <person name="Ng V."/>
            <person name="Clum A."/>
            <person name="Steindorff A."/>
            <person name="Ohm R."/>
            <person name="Martin F."/>
            <person name="Silar P."/>
            <person name="Natvig D."/>
            <person name="Lalanne C."/>
            <person name="Gautier V."/>
            <person name="Ament-velasquez S.L."/>
            <person name="Kruys A."/>
            <person name="Hutchinson M.I."/>
            <person name="Powell A.J."/>
            <person name="Barry K."/>
            <person name="Miller A.N."/>
            <person name="Grigoriev I.V."/>
            <person name="Debuchy R."/>
            <person name="Gladieux P."/>
            <person name="Thoren M.H."/>
            <person name="Johannesson H."/>
        </authorList>
    </citation>
    <scope>NUCLEOTIDE SEQUENCE</scope>
    <source>
        <strain evidence="2">FGSC 1904</strain>
    </source>
</reference>
<reference evidence="2" key="1">
    <citation type="journal article" date="2023" name="Mol. Phylogenet. Evol.">
        <title>Genome-scale phylogeny and comparative genomics of the fungal order Sordariales.</title>
        <authorList>
            <person name="Hensen N."/>
            <person name="Bonometti L."/>
            <person name="Westerberg I."/>
            <person name="Brannstrom I.O."/>
            <person name="Guillou S."/>
            <person name="Cros-Aarteil S."/>
            <person name="Calhoun S."/>
            <person name="Haridas S."/>
            <person name="Kuo A."/>
            <person name="Mondo S."/>
            <person name="Pangilinan J."/>
            <person name="Riley R."/>
            <person name="LaButti K."/>
            <person name="Andreopoulos B."/>
            <person name="Lipzen A."/>
            <person name="Chen C."/>
            <person name="Yan M."/>
            <person name="Daum C."/>
            <person name="Ng V."/>
            <person name="Clum A."/>
            <person name="Steindorff A."/>
            <person name="Ohm R.A."/>
            <person name="Martin F."/>
            <person name="Silar P."/>
            <person name="Natvig D.O."/>
            <person name="Lalanne C."/>
            <person name="Gautier V."/>
            <person name="Ament-Velasquez S.L."/>
            <person name="Kruys A."/>
            <person name="Hutchinson M.I."/>
            <person name="Powell A.J."/>
            <person name="Barry K."/>
            <person name="Miller A.N."/>
            <person name="Grigoriev I.V."/>
            <person name="Debuchy R."/>
            <person name="Gladieux P."/>
            <person name="Hiltunen Thoren M."/>
            <person name="Johannesson H."/>
        </authorList>
    </citation>
    <scope>NUCLEOTIDE SEQUENCE</scope>
    <source>
        <strain evidence="2">FGSC 1904</strain>
    </source>
</reference>
<evidence type="ECO:0000313" key="3">
    <source>
        <dbReference type="Proteomes" id="UP001281003"/>
    </source>
</evidence>
<evidence type="ECO:0000313" key="2">
    <source>
        <dbReference type="EMBL" id="KAK3398968.1"/>
    </source>
</evidence>
<name>A0AAE0PFE6_SORBR</name>
<sequence length="202" mass="22333">MVRLESWDTSCQRRARLILPPLSSSCMARSRQSGQLGWRNTVSAHRYCTRNPVGVSPGRRAARGSGNGELSLEGDRGVSTYDDAEPSNRPKVELTGQESGFHLVSVLYLLLVNYSCGSWLRVSVDASRLQMTSSRYLPLRRCILPSAWQCLPHGSRLKSVGRIDWTSGSLHEPGVLPLAPLGKYASKSRFGNHNLNIIIRKG</sequence>
<feature type="non-terminal residue" evidence="2">
    <location>
        <position position="202"/>
    </location>
</feature>
<accession>A0AAE0PFE6</accession>
<protein>
    <submittedName>
        <fullName evidence="2">Uncharacterized protein</fullName>
    </submittedName>
</protein>
<comment type="caution">
    <text evidence="2">The sequence shown here is derived from an EMBL/GenBank/DDBJ whole genome shotgun (WGS) entry which is preliminary data.</text>
</comment>
<feature type="region of interest" description="Disordered" evidence="1">
    <location>
        <begin position="55"/>
        <end position="91"/>
    </location>
</feature>
<dbReference type="EMBL" id="JAUTDP010000005">
    <property type="protein sequence ID" value="KAK3398968.1"/>
    <property type="molecule type" value="Genomic_DNA"/>
</dbReference>
<dbReference type="AlphaFoldDB" id="A0AAE0PFE6"/>
<proteinExistence type="predicted"/>
<gene>
    <name evidence="2" type="ORF">B0T20DRAFT_468714</name>
</gene>
<keyword evidence="3" id="KW-1185">Reference proteome</keyword>
<dbReference type="Proteomes" id="UP001281003">
    <property type="component" value="Unassembled WGS sequence"/>
</dbReference>
<organism evidence="2 3">
    <name type="scientific">Sordaria brevicollis</name>
    <dbReference type="NCBI Taxonomy" id="83679"/>
    <lineage>
        <taxon>Eukaryota</taxon>
        <taxon>Fungi</taxon>
        <taxon>Dikarya</taxon>
        <taxon>Ascomycota</taxon>
        <taxon>Pezizomycotina</taxon>
        <taxon>Sordariomycetes</taxon>
        <taxon>Sordariomycetidae</taxon>
        <taxon>Sordariales</taxon>
        <taxon>Sordariaceae</taxon>
        <taxon>Sordaria</taxon>
    </lineage>
</organism>